<proteinExistence type="predicted"/>
<protein>
    <submittedName>
        <fullName evidence="1">Uncharacterized protein</fullName>
    </submittedName>
</protein>
<gene>
    <name evidence="1" type="ORF">BB560_000089</name>
</gene>
<sequence>MTNSSKSNKEESILFNLIEGIKSQLSPIGKIAEFSVLDIKQVIPLSNDAIIIMEDENIEKIPEFIEIDKVTVVLEFDISSTVYKFCKASDQKVEICPTLEKKILGLNTSRVQPKEKTNKNLST</sequence>
<comment type="caution">
    <text evidence="1">The sequence shown here is derived from an EMBL/GenBank/DDBJ whole genome shotgun (WGS) entry which is preliminary data.</text>
</comment>
<dbReference type="Proteomes" id="UP000245609">
    <property type="component" value="Unassembled WGS sequence"/>
</dbReference>
<evidence type="ECO:0000313" key="1">
    <source>
        <dbReference type="EMBL" id="PVV05395.1"/>
    </source>
</evidence>
<evidence type="ECO:0000313" key="2">
    <source>
        <dbReference type="Proteomes" id="UP000245609"/>
    </source>
</evidence>
<name>A0A2T9ZLD8_9FUNG</name>
<organism evidence="1 2">
    <name type="scientific">Smittium megazygosporum</name>
    <dbReference type="NCBI Taxonomy" id="133381"/>
    <lineage>
        <taxon>Eukaryota</taxon>
        <taxon>Fungi</taxon>
        <taxon>Fungi incertae sedis</taxon>
        <taxon>Zoopagomycota</taxon>
        <taxon>Kickxellomycotina</taxon>
        <taxon>Harpellomycetes</taxon>
        <taxon>Harpellales</taxon>
        <taxon>Legeriomycetaceae</taxon>
        <taxon>Smittium</taxon>
    </lineage>
</organism>
<reference evidence="1 2" key="1">
    <citation type="journal article" date="2018" name="MBio">
        <title>Comparative Genomics Reveals the Core Gene Toolbox for the Fungus-Insect Symbiosis.</title>
        <authorList>
            <person name="Wang Y."/>
            <person name="Stata M."/>
            <person name="Wang W."/>
            <person name="Stajich J.E."/>
            <person name="White M.M."/>
            <person name="Moncalvo J.M."/>
        </authorList>
    </citation>
    <scope>NUCLEOTIDE SEQUENCE [LARGE SCALE GENOMIC DNA]</scope>
    <source>
        <strain evidence="1 2">SC-DP-2</strain>
    </source>
</reference>
<dbReference type="AlphaFoldDB" id="A0A2T9ZLD8"/>
<accession>A0A2T9ZLD8</accession>
<keyword evidence="2" id="KW-1185">Reference proteome</keyword>
<dbReference type="EMBL" id="MBFS01000009">
    <property type="protein sequence ID" value="PVV05395.1"/>
    <property type="molecule type" value="Genomic_DNA"/>
</dbReference>